<feature type="domain" description="Histidine kinase" evidence="10">
    <location>
        <begin position="442"/>
        <end position="660"/>
    </location>
</feature>
<keyword evidence="7" id="KW-0812">Transmembrane</keyword>
<dbReference type="InterPro" id="IPR005467">
    <property type="entry name" value="His_kinase_dom"/>
</dbReference>
<keyword evidence="7" id="KW-0472">Membrane</keyword>
<dbReference type="InterPro" id="IPR003594">
    <property type="entry name" value="HATPase_dom"/>
</dbReference>
<keyword evidence="3 6" id="KW-0597">Phosphoprotein</keyword>
<keyword evidence="13" id="KW-1185">Reference proteome</keyword>
<accession>A0ABR7X711</accession>
<dbReference type="InterPro" id="IPR036890">
    <property type="entry name" value="HATPase_C_sf"/>
</dbReference>
<dbReference type="PROSITE" id="PS50110">
    <property type="entry name" value="RESPONSE_REGULATORY"/>
    <property type="match status" value="1"/>
</dbReference>
<evidence type="ECO:0000256" key="1">
    <source>
        <dbReference type="ARBA" id="ARBA00000085"/>
    </source>
</evidence>
<feature type="chain" id="PRO_5045563327" description="histidine kinase" evidence="8">
    <location>
        <begin position="30"/>
        <end position="944"/>
    </location>
</feature>
<keyword evidence="5" id="KW-0804">Transcription</keyword>
<dbReference type="InterPro" id="IPR018060">
    <property type="entry name" value="HTH_AraC"/>
</dbReference>
<feature type="domain" description="HTH araC/xylS-type" evidence="9">
    <location>
        <begin position="846"/>
        <end position="944"/>
    </location>
</feature>
<dbReference type="RefSeq" id="WP_191175472.1">
    <property type="nucleotide sequence ID" value="NZ_JACWMW010000002.1"/>
</dbReference>
<dbReference type="Pfam" id="PF00512">
    <property type="entry name" value="HisKA"/>
    <property type="match status" value="1"/>
</dbReference>
<dbReference type="SMART" id="SM00387">
    <property type="entry name" value="HATPase_c"/>
    <property type="match status" value="1"/>
</dbReference>
<dbReference type="Gene3D" id="1.10.10.60">
    <property type="entry name" value="Homeodomain-like"/>
    <property type="match status" value="1"/>
</dbReference>
<keyword evidence="7" id="KW-1133">Transmembrane helix</keyword>
<keyword evidence="8" id="KW-0732">Signal</keyword>
<protein>
    <recommendedName>
        <fullName evidence="2">histidine kinase</fullName>
        <ecNumber evidence="2">2.7.13.3</ecNumber>
    </recommendedName>
</protein>
<dbReference type="EC" id="2.7.13.3" evidence="2"/>
<dbReference type="Pfam" id="PF02518">
    <property type="entry name" value="HATPase_c"/>
    <property type="match status" value="1"/>
</dbReference>
<dbReference type="SUPFAM" id="SSF47384">
    <property type="entry name" value="Homodimeric domain of signal transducing histidine kinase"/>
    <property type="match status" value="1"/>
</dbReference>
<dbReference type="InterPro" id="IPR009057">
    <property type="entry name" value="Homeodomain-like_sf"/>
</dbReference>
<sequence>MPLVKYYCLLKRSVLSIALCTLAWNVACAQKQYDQPHLKKITQFNNIDSARRYSDSLLTLARQQNNKVFEAQVLYLTSFKYYQVGEEVTALEYARRAVANSSPESDSSTYAKSRMMIAYMLSRSGKNEAALKEAFDVLKLTDKHGWRKLRIECRICIADLYRPLRDRNSALPIALQAVNEAQAIKDTSLYIAAASMLSNVYSNPVKHGTIPPKDVAKAVFYLEQVLSGPYLQKLSAFKKVNYMGNLGRLYEMQGRYDKAEDVLNISLAVALKNNYPSLAKHNLNELMTLSIDHKNYSKAVAYGQRALAIQLGVNSNSTLQRNIYNKLSVAYEGLKDYKQAFNFAVRENQLNDTILTAEQTRAAAELDKKYLNDKQLLQAANRNSLLQQQRNFTIIIAIFILIAIIAIYRWFVYKKKKEAAALALEHKQLAKMDAMKSKFFANISHELKTPLTLIIGPTQQLLNHSTATGPEKDNLQTIARNSKKLLNMVNELLDLGKIESGTLAVKQQPVQLASFIKLIYQGFASAAEYKDIAYTLICKIDEQLYVSLDRDKFERVANNFISNAIKFTPATQSVNIIAGIDDDMICFSVQDNGPGIHPQDLSQIFDRYYQGNQNHINAEGGTGIGLSIAKEFTELMGGRVEVENTYGEGATFKAYIPLVPVTVQNSLVTLQDDDNVQIQPANATAGNKLILLVEDHYEMVKYIASILSPYYRIKTANNGVKALEVLQSADVLPDLIISDVMMPEMDGFALLGKLKEQSAYCHIPVIMLTALADSRNKLHALSIGVDDYLTKPFVSAELLARANNLLKNASGRFYDDDNETEGQITVETVVKQKAVQPSPADLAWLNDLEKTIRRYIGKTTINLLLVSDEMAISERQLFRRIKGITGLTPNKYIRIIRLQVAREAIESGRYRTIAEISYMAGFETPTYFSKLFKEHYGRDVNELL</sequence>
<dbReference type="SMART" id="SM00388">
    <property type="entry name" value="HisKA"/>
    <property type="match status" value="1"/>
</dbReference>
<dbReference type="Proteomes" id="UP000618754">
    <property type="component" value="Unassembled WGS sequence"/>
</dbReference>
<dbReference type="Gene3D" id="1.10.287.130">
    <property type="match status" value="1"/>
</dbReference>
<evidence type="ECO:0000259" key="10">
    <source>
        <dbReference type="PROSITE" id="PS50109"/>
    </source>
</evidence>
<dbReference type="SMART" id="SM00448">
    <property type="entry name" value="REC"/>
    <property type="match status" value="1"/>
</dbReference>
<evidence type="ECO:0000259" key="11">
    <source>
        <dbReference type="PROSITE" id="PS50110"/>
    </source>
</evidence>
<dbReference type="InterPro" id="IPR004358">
    <property type="entry name" value="Sig_transdc_His_kin-like_C"/>
</dbReference>
<evidence type="ECO:0000256" key="5">
    <source>
        <dbReference type="ARBA" id="ARBA00023163"/>
    </source>
</evidence>
<proteinExistence type="predicted"/>
<evidence type="ECO:0000256" key="6">
    <source>
        <dbReference type="PROSITE-ProRule" id="PRU00169"/>
    </source>
</evidence>
<comment type="catalytic activity">
    <reaction evidence="1">
        <text>ATP + protein L-histidine = ADP + protein N-phospho-L-histidine.</text>
        <dbReference type="EC" id="2.7.13.3"/>
    </reaction>
</comment>
<dbReference type="Gene3D" id="1.25.40.10">
    <property type="entry name" value="Tetratricopeptide repeat domain"/>
    <property type="match status" value="2"/>
</dbReference>
<dbReference type="InterPro" id="IPR001789">
    <property type="entry name" value="Sig_transdc_resp-reg_receiver"/>
</dbReference>
<dbReference type="PRINTS" id="PR00344">
    <property type="entry name" value="BCTRLSENSOR"/>
</dbReference>
<dbReference type="InterPro" id="IPR003661">
    <property type="entry name" value="HisK_dim/P_dom"/>
</dbReference>
<evidence type="ECO:0000256" key="8">
    <source>
        <dbReference type="SAM" id="SignalP"/>
    </source>
</evidence>
<dbReference type="InterPro" id="IPR011990">
    <property type="entry name" value="TPR-like_helical_dom_sf"/>
</dbReference>
<evidence type="ECO:0000259" key="9">
    <source>
        <dbReference type="PROSITE" id="PS01124"/>
    </source>
</evidence>
<evidence type="ECO:0000256" key="3">
    <source>
        <dbReference type="ARBA" id="ARBA00022553"/>
    </source>
</evidence>
<dbReference type="SUPFAM" id="SSF52172">
    <property type="entry name" value="CheY-like"/>
    <property type="match status" value="1"/>
</dbReference>
<dbReference type="PROSITE" id="PS50109">
    <property type="entry name" value="HIS_KIN"/>
    <property type="match status" value="1"/>
</dbReference>
<evidence type="ECO:0000313" key="13">
    <source>
        <dbReference type="Proteomes" id="UP000618754"/>
    </source>
</evidence>
<dbReference type="CDD" id="cd00082">
    <property type="entry name" value="HisKA"/>
    <property type="match status" value="1"/>
</dbReference>
<comment type="caution">
    <text evidence="12">The sequence shown here is derived from an EMBL/GenBank/DDBJ whole genome shotgun (WGS) entry which is preliminary data.</text>
</comment>
<dbReference type="SUPFAM" id="SSF48452">
    <property type="entry name" value="TPR-like"/>
    <property type="match status" value="2"/>
</dbReference>
<feature type="signal peptide" evidence="8">
    <location>
        <begin position="1"/>
        <end position="29"/>
    </location>
</feature>
<dbReference type="SMART" id="SM00342">
    <property type="entry name" value="HTH_ARAC"/>
    <property type="match status" value="1"/>
</dbReference>
<dbReference type="PANTHER" id="PTHR43547">
    <property type="entry name" value="TWO-COMPONENT HISTIDINE KINASE"/>
    <property type="match status" value="1"/>
</dbReference>
<feature type="domain" description="Response regulatory" evidence="11">
    <location>
        <begin position="689"/>
        <end position="806"/>
    </location>
</feature>
<dbReference type="Gene3D" id="3.30.565.10">
    <property type="entry name" value="Histidine kinase-like ATPase, C-terminal domain"/>
    <property type="match status" value="1"/>
</dbReference>
<dbReference type="InterPro" id="IPR036097">
    <property type="entry name" value="HisK_dim/P_sf"/>
</dbReference>
<dbReference type="Pfam" id="PF12833">
    <property type="entry name" value="HTH_18"/>
    <property type="match status" value="1"/>
</dbReference>
<dbReference type="CDD" id="cd00075">
    <property type="entry name" value="HATPase"/>
    <property type="match status" value="1"/>
</dbReference>
<dbReference type="SUPFAM" id="SSF46689">
    <property type="entry name" value="Homeodomain-like"/>
    <property type="match status" value="1"/>
</dbReference>
<dbReference type="InterPro" id="IPR011006">
    <property type="entry name" value="CheY-like_superfamily"/>
</dbReference>
<organism evidence="12 13">
    <name type="scientific">Mucilaginibacter rigui</name>
    <dbReference type="NCBI Taxonomy" id="534635"/>
    <lineage>
        <taxon>Bacteria</taxon>
        <taxon>Pseudomonadati</taxon>
        <taxon>Bacteroidota</taxon>
        <taxon>Sphingobacteriia</taxon>
        <taxon>Sphingobacteriales</taxon>
        <taxon>Sphingobacteriaceae</taxon>
        <taxon>Mucilaginibacter</taxon>
    </lineage>
</organism>
<dbReference type="SUPFAM" id="SSF55874">
    <property type="entry name" value="ATPase domain of HSP90 chaperone/DNA topoisomerase II/histidine kinase"/>
    <property type="match status" value="1"/>
</dbReference>
<evidence type="ECO:0000256" key="7">
    <source>
        <dbReference type="SAM" id="Phobius"/>
    </source>
</evidence>
<keyword evidence="4" id="KW-0805">Transcription regulation</keyword>
<dbReference type="Gene3D" id="3.40.50.2300">
    <property type="match status" value="1"/>
</dbReference>
<evidence type="ECO:0000313" key="12">
    <source>
        <dbReference type="EMBL" id="MBD1385607.1"/>
    </source>
</evidence>
<feature type="transmembrane region" description="Helical" evidence="7">
    <location>
        <begin position="392"/>
        <end position="411"/>
    </location>
</feature>
<dbReference type="EMBL" id="JACWMW010000002">
    <property type="protein sequence ID" value="MBD1385607.1"/>
    <property type="molecule type" value="Genomic_DNA"/>
</dbReference>
<dbReference type="PANTHER" id="PTHR43547:SF2">
    <property type="entry name" value="HYBRID SIGNAL TRANSDUCTION HISTIDINE KINASE C"/>
    <property type="match status" value="1"/>
</dbReference>
<evidence type="ECO:0000256" key="2">
    <source>
        <dbReference type="ARBA" id="ARBA00012438"/>
    </source>
</evidence>
<name>A0ABR7X711_9SPHI</name>
<feature type="modified residue" description="4-aspartylphosphate" evidence="6">
    <location>
        <position position="739"/>
    </location>
</feature>
<reference evidence="12 13" key="1">
    <citation type="submission" date="2020-09" db="EMBL/GenBank/DDBJ databases">
        <title>Novel species of Mucilaginibacter isolated from a glacier on the Tibetan Plateau.</title>
        <authorList>
            <person name="Liu Q."/>
            <person name="Xin Y.-H."/>
        </authorList>
    </citation>
    <scope>NUCLEOTIDE SEQUENCE [LARGE SCALE GENOMIC DNA]</scope>
    <source>
        <strain evidence="12 13">CGMCC 1.13878</strain>
    </source>
</reference>
<evidence type="ECO:0000256" key="4">
    <source>
        <dbReference type="ARBA" id="ARBA00023015"/>
    </source>
</evidence>
<dbReference type="Pfam" id="PF00072">
    <property type="entry name" value="Response_reg"/>
    <property type="match status" value="1"/>
</dbReference>
<gene>
    <name evidence="12" type="ORF">IDJ75_09990</name>
</gene>
<dbReference type="PROSITE" id="PS01124">
    <property type="entry name" value="HTH_ARAC_FAMILY_2"/>
    <property type="match status" value="1"/>
</dbReference>